<sequence>MIIRDNLYEGDQILSYPKARGMYNFITILSKSEIDNLEENKKYTISLNLNQTENGSGYVNFGRVIGSSLQDFKKNSVKDRLELTFDKTENTRILCYTDLAGKTDDVGLKAFNIKLEFGDAATQYIPHKSKVKAENQAIFPIGGGYHEVYPL</sequence>
<dbReference type="Proteomes" id="UP000003744">
    <property type="component" value="Unassembled WGS sequence"/>
</dbReference>
<comment type="caution">
    <text evidence="1">The sequence shown here is derived from an EMBL/GenBank/DDBJ whole genome shotgun (WGS) entry which is preliminary data.</text>
</comment>
<protein>
    <submittedName>
        <fullName evidence="1">Uncharacterized protein</fullName>
    </submittedName>
</protein>
<name>C2CFW0_9FIRM</name>
<dbReference type="EMBL" id="ACGC01000014">
    <property type="protein sequence ID" value="EEI83488.1"/>
    <property type="molecule type" value="Genomic_DNA"/>
</dbReference>
<dbReference type="AlphaFoldDB" id="C2CFW0"/>
<evidence type="ECO:0000313" key="1">
    <source>
        <dbReference type="EMBL" id="EEI83488.1"/>
    </source>
</evidence>
<accession>C2CFW0</accession>
<organism evidence="1 2">
    <name type="scientific">Anaerococcus tetradius ATCC 35098</name>
    <dbReference type="NCBI Taxonomy" id="525255"/>
    <lineage>
        <taxon>Bacteria</taxon>
        <taxon>Bacillati</taxon>
        <taxon>Bacillota</taxon>
        <taxon>Tissierellia</taxon>
        <taxon>Tissierellales</taxon>
        <taxon>Peptoniphilaceae</taxon>
        <taxon>Anaerococcus</taxon>
    </lineage>
</organism>
<dbReference type="RefSeq" id="WP_004836066.1">
    <property type="nucleotide sequence ID" value="NZ_GG666295.1"/>
</dbReference>
<evidence type="ECO:0000313" key="2">
    <source>
        <dbReference type="Proteomes" id="UP000003744"/>
    </source>
</evidence>
<proteinExistence type="predicted"/>
<reference evidence="1 2" key="1">
    <citation type="submission" date="2009-01" db="EMBL/GenBank/DDBJ databases">
        <authorList>
            <person name="Qin X."/>
            <person name="Bachman B."/>
            <person name="Battles P."/>
            <person name="Bell A."/>
            <person name="Bess C."/>
            <person name="Bickham C."/>
            <person name="Chaboub L."/>
            <person name="Chen D."/>
            <person name="Coyle M."/>
            <person name="Deiros D.R."/>
            <person name="Dinh H."/>
            <person name="Forbes L."/>
            <person name="Fowler G."/>
            <person name="Francisco L."/>
            <person name="Fu Q."/>
            <person name="Gubbala S."/>
            <person name="Hale W."/>
            <person name="Han Y."/>
            <person name="Hemphill L."/>
            <person name="Highlander S.K."/>
            <person name="Hirani K."/>
            <person name="Hogues M."/>
            <person name="Jackson L."/>
            <person name="Jakkamsetti A."/>
            <person name="Javaid M."/>
            <person name="Jiang H."/>
            <person name="Korchina V."/>
            <person name="Kovar C."/>
            <person name="Lara F."/>
            <person name="Lee S."/>
            <person name="Mata R."/>
            <person name="Mathew T."/>
            <person name="Moen C."/>
            <person name="Morales K."/>
            <person name="Munidasa M."/>
            <person name="Nazareth L."/>
            <person name="Ngo R."/>
            <person name="Nguyen L."/>
            <person name="Okwuonu G."/>
            <person name="Ongeri F."/>
            <person name="Patil S."/>
            <person name="Petrosino J."/>
            <person name="Pham C."/>
            <person name="Pham P."/>
            <person name="Pu L.-L."/>
            <person name="Puazo M."/>
            <person name="Raj R."/>
            <person name="Reid J."/>
            <person name="Rouhana J."/>
            <person name="Saada N."/>
            <person name="Shang Y."/>
            <person name="Simmons D."/>
            <person name="Thornton R."/>
            <person name="Warren J."/>
            <person name="Weissenberger G."/>
            <person name="Zhang J."/>
            <person name="Zhang L."/>
            <person name="Zhou C."/>
            <person name="Zhu D."/>
            <person name="Muzny D."/>
            <person name="Worley K."/>
            <person name="Gibbs R."/>
        </authorList>
    </citation>
    <scope>NUCLEOTIDE SEQUENCE [LARGE SCALE GENOMIC DNA]</scope>
    <source>
        <strain evidence="1 2">ATCC 35098</strain>
    </source>
</reference>
<gene>
    <name evidence="1" type="ORF">HMPREF0077_0370</name>
</gene>
<dbReference type="HOGENOM" id="CLU_1727559_0_0_9"/>